<evidence type="ECO:0000256" key="2">
    <source>
        <dbReference type="SAM" id="Phobius"/>
    </source>
</evidence>
<keyword evidence="5" id="KW-1185">Reference proteome</keyword>
<keyword evidence="2" id="KW-1133">Transmembrane helix</keyword>
<name>A0A8J8P8V4_HALGN</name>
<feature type="transmembrane region" description="Helical" evidence="2">
    <location>
        <begin position="247"/>
        <end position="269"/>
    </location>
</feature>
<evidence type="ECO:0000313" key="5">
    <source>
        <dbReference type="Proteomes" id="UP000785679"/>
    </source>
</evidence>
<feature type="compositionally biased region" description="Basic and acidic residues" evidence="1">
    <location>
        <begin position="35"/>
        <end position="57"/>
    </location>
</feature>
<feature type="region of interest" description="Disordered" evidence="1">
    <location>
        <begin position="1"/>
        <end position="57"/>
    </location>
</feature>
<proteinExistence type="predicted"/>
<feature type="transmembrane region" description="Helical" evidence="2">
    <location>
        <begin position="290"/>
        <end position="315"/>
    </location>
</feature>
<gene>
    <name evidence="4" type="ORF">FGO68_gene15701</name>
</gene>
<feature type="transmembrane region" description="Helical" evidence="2">
    <location>
        <begin position="378"/>
        <end position="396"/>
    </location>
</feature>
<dbReference type="AlphaFoldDB" id="A0A8J8P8V4"/>
<keyword evidence="2" id="KW-0472">Membrane</keyword>
<accession>A0A8J8P8V4</accession>
<feature type="domain" description="TmcB/TmcC TPR repeats" evidence="3">
    <location>
        <begin position="784"/>
        <end position="890"/>
    </location>
</feature>
<dbReference type="SUPFAM" id="SSF55785">
    <property type="entry name" value="PYP-like sensor domain (PAS domain)"/>
    <property type="match status" value="1"/>
</dbReference>
<keyword evidence="2" id="KW-0812">Transmembrane</keyword>
<feature type="transmembrane region" description="Helical" evidence="2">
    <location>
        <begin position="462"/>
        <end position="482"/>
    </location>
</feature>
<dbReference type="PANTHER" id="PTHR31600:SF2">
    <property type="entry name" value="GAMETE ENRICHED GENE 10 PROTEIN-RELATED"/>
    <property type="match status" value="1"/>
</dbReference>
<dbReference type="InterPro" id="IPR057352">
    <property type="entry name" value="TPR_TmcB/C"/>
</dbReference>
<feature type="transmembrane region" description="Helical" evidence="2">
    <location>
        <begin position="140"/>
        <end position="159"/>
    </location>
</feature>
<sequence length="1137" mass="130755">MKKSSKAANKDEEQVQENTIEIVDDHNSASTKAQSMKDETGKSQSRKEKQGEKKQEERMYFTSIDAFKIDDMVQQFSVLESNAQKRSLKCVNSDDLGMGNSLSINGMSSSSGMRKFSALLKKRVFKINFVLFHQRPFGHLVYQLFLIIEFLQLFFLVYYKVSARNGYINPRLEKLNVEDYVGKLLGDLSASQYNITMEKAKLLHMLSSKQILTIEDNLVRMDNLVMFAIPSLYYLNADNQSNFYNTYWAVVGLFYGVIAFYLGLGPIMFKAIKRNQLNSQFEGLKIMNQVLANIVLILVTIAQVPIFTLLFQGFLCDEDPLQDYSIPGVSCGDSTHQLYVLFSAITFILYIAFSYTVFILKHSERLGSPHPWASNNSIIPLVKAAIKLILTASFILDKNAEYKSGVAFGALALVLYKLIKRFRDSIYFNRRIQYTSTSLDIIIAYHLVFVNIHLVAHEIQSVSTIFIFLLNSLIFLALFGALQEFKLTKLKKEDPDGMVKRGGHNFDIYVQQMFEMIKRLSDLDKIILFGKLYSHAEECRIDKTCICGDLLQKLETMKKYHQFSLHANLRRGNSDIVKQASKDTPTVTSINVIKESRDLITFHDQAMTSGTFLNPLTNIPQGYMGSISISAMDIGCDGNVDQRENNSVPLTQREEKRLIEDENIAANMKYEEMFGHPIEVEFVEENQWYLDQERQNVQNEKIRRVFYQFIIQLIENVAAKQPRKASLRLQVTNLLKNQLSKIFKAYYELQKCSKMKDMTFNEKYQEYEHHKFIEQQLIGLHLKQTSQNSMLDVEHLIEYNKSFLKFQKNEILAARATLNFWRQLLQRDFDAQVLQQHGFEITRCFARVTDAAQEINRISPGDIKFHFRLGMFLIKIINNEYDGIEALRTANIKYALRSDGREEANLDVNDEVKKVVFSDNQGYAMVVLSTNVAQFGKILHANCEIESIFGFQRKDILEKHISSLMPHLIGKYHDHFVHKFLQSGKIRFTDILKQSFGQNRDRFLLPIDLMIKVYPKISGGIKLVALIKPTVIGRSDLMKSEYNEHYIMTDRLGYICNISAGLVGQLGLHPAFFNYDDSSFQSMVRIDKIIPNAAFEGMEEFADQLANPVGFTLTFDTVNLLQKVETEVLSHEELEII</sequence>
<dbReference type="Pfam" id="PF25474">
    <property type="entry name" value="TPR_TmcB"/>
    <property type="match status" value="1"/>
</dbReference>
<evidence type="ECO:0000259" key="3">
    <source>
        <dbReference type="Pfam" id="PF25474"/>
    </source>
</evidence>
<protein>
    <recommendedName>
        <fullName evidence="3">TmcB/TmcC TPR repeats domain-containing protein</fullName>
    </recommendedName>
</protein>
<dbReference type="InterPro" id="IPR035965">
    <property type="entry name" value="PAS-like_dom_sf"/>
</dbReference>
<evidence type="ECO:0000313" key="4">
    <source>
        <dbReference type="EMBL" id="TNV87925.1"/>
    </source>
</evidence>
<feature type="transmembrane region" description="Helical" evidence="2">
    <location>
        <begin position="439"/>
        <end position="456"/>
    </location>
</feature>
<dbReference type="InterPro" id="IPR052994">
    <property type="entry name" value="Tiny_macrocysts_regulators"/>
</dbReference>
<comment type="caution">
    <text evidence="4">The sequence shown here is derived from an EMBL/GenBank/DDBJ whole genome shotgun (WGS) entry which is preliminary data.</text>
</comment>
<dbReference type="EMBL" id="RRYP01000148">
    <property type="protein sequence ID" value="TNV87925.1"/>
    <property type="molecule type" value="Genomic_DNA"/>
</dbReference>
<dbReference type="Proteomes" id="UP000785679">
    <property type="component" value="Unassembled WGS sequence"/>
</dbReference>
<dbReference type="Gene3D" id="3.30.450.20">
    <property type="entry name" value="PAS domain"/>
    <property type="match status" value="1"/>
</dbReference>
<organism evidence="4 5">
    <name type="scientific">Halteria grandinella</name>
    <dbReference type="NCBI Taxonomy" id="5974"/>
    <lineage>
        <taxon>Eukaryota</taxon>
        <taxon>Sar</taxon>
        <taxon>Alveolata</taxon>
        <taxon>Ciliophora</taxon>
        <taxon>Intramacronucleata</taxon>
        <taxon>Spirotrichea</taxon>
        <taxon>Stichotrichia</taxon>
        <taxon>Sporadotrichida</taxon>
        <taxon>Halteriidae</taxon>
        <taxon>Halteria</taxon>
    </lineage>
</organism>
<dbReference type="OrthoDB" id="297535at2759"/>
<dbReference type="PANTHER" id="PTHR31600">
    <property type="entry name" value="TINY MACROCYSTS PROTEIN B-RELATED"/>
    <property type="match status" value="1"/>
</dbReference>
<feature type="transmembrane region" description="Helical" evidence="2">
    <location>
        <begin position="338"/>
        <end position="358"/>
    </location>
</feature>
<reference evidence="4" key="1">
    <citation type="submission" date="2019-06" db="EMBL/GenBank/DDBJ databases">
        <authorList>
            <person name="Zheng W."/>
        </authorList>
    </citation>
    <scope>NUCLEOTIDE SEQUENCE</scope>
    <source>
        <strain evidence="4">QDHG01</strain>
    </source>
</reference>
<evidence type="ECO:0000256" key="1">
    <source>
        <dbReference type="SAM" id="MobiDB-lite"/>
    </source>
</evidence>